<feature type="compositionally biased region" description="Polar residues" evidence="2">
    <location>
        <begin position="627"/>
        <end position="638"/>
    </location>
</feature>
<evidence type="ECO:0000256" key="2">
    <source>
        <dbReference type="SAM" id="MobiDB-lite"/>
    </source>
</evidence>
<feature type="compositionally biased region" description="Basic residues" evidence="2">
    <location>
        <begin position="908"/>
        <end position="927"/>
    </location>
</feature>
<feature type="region of interest" description="Disordered" evidence="2">
    <location>
        <begin position="888"/>
        <end position="929"/>
    </location>
</feature>
<feature type="compositionally biased region" description="Low complexity" evidence="2">
    <location>
        <begin position="592"/>
        <end position="601"/>
    </location>
</feature>
<feature type="region of interest" description="Disordered" evidence="2">
    <location>
        <begin position="768"/>
        <end position="794"/>
    </location>
</feature>
<dbReference type="AlphaFoldDB" id="A0A9W7F4Y4"/>
<feature type="compositionally biased region" description="Low complexity" evidence="2">
    <location>
        <begin position="537"/>
        <end position="559"/>
    </location>
</feature>
<feature type="region of interest" description="Disordered" evidence="2">
    <location>
        <begin position="814"/>
        <end position="872"/>
    </location>
</feature>
<evidence type="ECO:0000313" key="4">
    <source>
        <dbReference type="Proteomes" id="UP001165122"/>
    </source>
</evidence>
<dbReference type="OrthoDB" id="206515at2759"/>
<evidence type="ECO:0000313" key="3">
    <source>
        <dbReference type="EMBL" id="GMI03384.1"/>
    </source>
</evidence>
<name>A0A9W7F4Y4_9STRA</name>
<protein>
    <submittedName>
        <fullName evidence="3">Uncharacterized protein</fullName>
    </submittedName>
</protein>
<evidence type="ECO:0000256" key="1">
    <source>
        <dbReference type="SAM" id="Coils"/>
    </source>
</evidence>
<reference evidence="4" key="1">
    <citation type="journal article" date="2023" name="Commun. Biol.">
        <title>Genome analysis of Parmales, the sister group of diatoms, reveals the evolutionary specialization of diatoms from phago-mixotrophs to photoautotrophs.</title>
        <authorList>
            <person name="Ban H."/>
            <person name="Sato S."/>
            <person name="Yoshikawa S."/>
            <person name="Yamada K."/>
            <person name="Nakamura Y."/>
            <person name="Ichinomiya M."/>
            <person name="Sato N."/>
            <person name="Blanc-Mathieu R."/>
            <person name="Endo H."/>
            <person name="Kuwata A."/>
            <person name="Ogata H."/>
        </authorList>
    </citation>
    <scope>NUCLEOTIDE SEQUENCE [LARGE SCALE GENOMIC DNA]</scope>
    <source>
        <strain evidence="4">NIES 3700</strain>
    </source>
</reference>
<keyword evidence="1" id="KW-0175">Coiled coil</keyword>
<comment type="caution">
    <text evidence="3">The sequence shown here is derived from an EMBL/GenBank/DDBJ whole genome shotgun (WGS) entry which is preliminary data.</text>
</comment>
<feature type="region of interest" description="Disordered" evidence="2">
    <location>
        <begin position="493"/>
        <end position="638"/>
    </location>
</feature>
<gene>
    <name evidence="3" type="ORF">TrLO_g2998</name>
</gene>
<keyword evidence="4" id="KW-1185">Reference proteome</keyword>
<proteinExistence type="predicted"/>
<sequence length="959" mass="108727">MLHKLNLFMVPKEVGEVEKEDFKMEDWERDCWRGGGDGREVGEGAFEDSWFELADHWVPHVSSTHYIKFINDIYEGISKWQTTEEEGIRVWKEDEYILFNSGMFGDQEELEEDGPIYYEHRFGEGSLDDLSSLFSGKFDFRTITPYSSNRLLSCILDIYESRIISIKSSKEKHKHCLIKSFSQHIMLVNAELPTLQEFIVEWFKVIYSSRGEVLLGEVKAFIVGCFYHDHPRIKMFKYFFSKSTVEDSDLQKESKPDRTSASNHAMNLISRVFPDLQLRLSFLKHTAVHSSVFVNKSDFMDAFHHSVPHVPKMAASYQQFLFELGSMLNYKHPDTGEFCPAGSFAGKAIYVKNKVCQNAVQQSYETSMKNLNTPHSHRDKFNALTEYVSFEDAMNLCLRVWDLEDDYLQCSKVQSALRLLQYWFRKHKRLQRRRRQTESSPRVAGQLQADLEALKLKTTEHRSSSVGQMSFLLEGDNEDMDLEIEAQPLCVTPPKNVSLTPKRGKENGKENGGPGVGATRLGGSFGWANQPTPTPTPRASTTGKSGITTKATKKAGIAAQVQSQNESPSKAERDAAIKKGIYTPRFLKKNNRPNISNSNSPKNKKEDNSNSAYLSFNGSQVVPVPSPTHSTNRNSPNMMPTINNFFSGISATEEELERRETAVKFQQSQVQMQRQEDFIMEAEREASTMLAMEREAREMEEERVQKQNVIAMELKNKQKKERAKQFAANKRTSKGAVRGKKLSLKVGGDGGFSSKKTVSFGVGGSSVHFEPDFPTTNKRHETAKEKTSNSNSDVYGLMFEAPGLREMPERIGISSAQGQRPESMGGSRGSQQNHHGSRHTQHNATDDGNNWAATNKAPGRPATAGTVGSNGARWSQIDADSFLAMRPSTVNTNKSPRQRRQQQQQQIQKHRHQKQKHHHHKHKHKYQARIDKADDPAKTLSMQVTANKLYNPVQMAGYY</sequence>
<accession>A0A9W7F4Y4</accession>
<feature type="coiled-coil region" evidence="1">
    <location>
        <begin position="682"/>
        <end position="709"/>
    </location>
</feature>
<dbReference type="EMBL" id="BRXW01000057">
    <property type="protein sequence ID" value="GMI03384.1"/>
    <property type="molecule type" value="Genomic_DNA"/>
</dbReference>
<dbReference type="Proteomes" id="UP001165122">
    <property type="component" value="Unassembled WGS sequence"/>
</dbReference>
<feature type="compositionally biased region" description="Polar residues" evidence="2">
    <location>
        <begin position="842"/>
        <end position="853"/>
    </location>
</feature>
<feature type="compositionally biased region" description="Basic and acidic residues" evidence="2">
    <location>
        <begin position="778"/>
        <end position="787"/>
    </location>
</feature>
<organism evidence="3 4">
    <name type="scientific">Triparma laevis f. longispina</name>
    <dbReference type="NCBI Taxonomy" id="1714387"/>
    <lineage>
        <taxon>Eukaryota</taxon>
        <taxon>Sar</taxon>
        <taxon>Stramenopiles</taxon>
        <taxon>Ochrophyta</taxon>
        <taxon>Bolidophyceae</taxon>
        <taxon>Parmales</taxon>
        <taxon>Triparmaceae</taxon>
        <taxon>Triparma</taxon>
    </lineage>
</organism>